<proteinExistence type="predicted"/>
<accession>A0ABM7I2K3</accession>
<dbReference type="InterPro" id="IPR025935">
    <property type="entry name" value="AbiH"/>
</dbReference>
<dbReference type="Proteomes" id="UP000465622">
    <property type="component" value="Chromosome"/>
</dbReference>
<sequence>MGYREFTSDEYSNLRHQHNIMVLVGNGFDIQVTRRYESRFSPRYPAFYHYLAARDFDSSNLVVQQMAAAKAKGEENWSDIEAAIGQLIGIYGSYQRVQNVYASTLAIQGAFSEYLELVAPPDLLARVGKDSAEGSLAVESMAKFVRDVATMSANFESFAFPGETQHYDLFNFLFVNFNYTPLLDDYAFRDAQQFQPQAHTYADRNFWFWPNPTGHPSGGWNDNTSWSSYVRSEVIHPHGQQAIPRSLLFGIDAPDSFNQGTDPRRKLMKPYWAMNRIEYGHLFPDTRLFIIFGCSLGESDGWWWRHVCKALSREPVDGKPLSELIIYWWSPAAKPATREDVLDTFFTGITGDPNSPERTSVQERIQIVLYTDETQPVFLATPDIDAQQVR</sequence>
<organism evidence="1 2">
    <name type="scientific">Mycolicibacterium mageritense</name>
    <name type="common">Mycobacterium mageritense</name>
    <dbReference type="NCBI Taxonomy" id="53462"/>
    <lineage>
        <taxon>Bacteria</taxon>
        <taxon>Bacillati</taxon>
        <taxon>Actinomycetota</taxon>
        <taxon>Actinomycetes</taxon>
        <taxon>Mycobacteriales</taxon>
        <taxon>Mycobacteriaceae</taxon>
        <taxon>Mycolicibacterium</taxon>
    </lineage>
</organism>
<protein>
    <recommendedName>
        <fullName evidence="3">Bacteriophage abortive infection AbiH</fullName>
    </recommendedName>
</protein>
<gene>
    <name evidence="1" type="ORF">MMAGJ_64040</name>
</gene>
<keyword evidence="2" id="KW-1185">Reference proteome</keyword>
<evidence type="ECO:0000313" key="1">
    <source>
        <dbReference type="EMBL" id="BBX37122.1"/>
    </source>
</evidence>
<dbReference type="Pfam" id="PF14253">
    <property type="entry name" value="AbiH"/>
    <property type="match status" value="1"/>
</dbReference>
<evidence type="ECO:0000313" key="2">
    <source>
        <dbReference type="Proteomes" id="UP000465622"/>
    </source>
</evidence>
<name>A0ABM7I2K3_MYCME</name>
<reference evidence="1 2" key="1">
    <citation type="journal article" date="2019" name="Emerg. Microbes Infect.">
        <title>Comprehensive subspecies identification of 175 nontuberculous mycobacteria species based on 7547 genomic profiles.</title>
        <authorList>
            <person name="Matsumoto Y."/>
            <person name="Kinjo T."/>
            <person name="Motooka D."/>
            <person name="Nabeya D."/>
            <person name="Jung N."/>
            <person name="Uechi K."/>
            <person name="Horii T."/>
            <person name="Iida T."/>
            <person name="Fujita J."/>
            <person name="Nakamura S."/>
        </authorList>
    </citation>
    <scope>NUCLEOTIDE SEQUENCE [LARGE SCALE GENOMIC DNA]</scope>
    <source>
        <strain evidence="1 2">JCM 12375</strain>
    </source>
</reference>
<dbReference type="EMBL" id="AP022567">
    <property type="protein sequence ID" value="BBX37122.1"/>
    <property type="molecule type" value="Genomic_DNA"/>
</dbReference>
<evidence type="ECO:0008006" key="3">
    <source>
        <dbReference type="Google" id="ProtNLM"/>
    </source>
</evidence>